<evidence type="ECO:0000313" key="4">
    <source>
        <dbReference type="Proteomes" id="UP001501676"/>
    </source>
</evidence>
<reference evidence="4" key="1">
    <citation type="journal article" date="2019" name="Int. J. Syst. Evol. Microbiol.">
        <title>The Global Catalogue of Microorganisms (GCM) 10K type strain sequencing project: providing services to taxonomists for standard genome sequencing and annotation.</title>
        <authorList>
            <consortium name="The Broad Institute Genomics Platform"/>
            <consortium name="The Broad Institute Genome Sequencing Center for Infectious Disease"/>
            <person name="Wu L."/>
            <person name="Ma J."/>
        </authorList>
    </citation>
    <scope>NUCLEOTIDE SEQUENCE [LARGE SCALE GENOMIC DNA]</scope>
    <source>
        <strain evidence="4">JCM 9458</strain>
    </source>
</reference>
<feature type="region of interest" description="Disordered" evidence="1">
    <location>
        <begin position="35"/>
        <end position="58"/>
    </location>
</feature>
<dbReference type="Proteomes" id="UP001501676">
    <property type="component" value="Unassembled WGS sequence"/>
</dbReference>
<evidence type="ECO:0000256" key="2">
    <source>
        <dbReference type="SAM" id="Phobius"/>
    </source>
</evidence>
<keyword evidence="2" id="KW-0812">Transmembrane</keyword>
<keyword evidence="2" id="KW-1133">Transmembrane helix</keyword>
<feature type="transmembrane region" description="Helical" evidence="2">
    <location>
        <begin position="67"/>
        <end position="86"/>
    </location>
</feature>
<sequence length="87" mass="9261">MVSRTAESSPSTTSEWAISAPFLASLGAQMYTGRWEATEPAAPAEPTAPSQPGAQDQGRGLRWWQNALITALASILILGGAAYRWID</sequence>
<name>A0ABP6T830_9ACTN</name>
<feature type="compositionally biased region" description="Low complexity" evidence="1">
    <location>
        <begin position="38"/>
        <end position="48"/>
    </location>
</feature>
<comment type="caution">
    <text evidence="3">The sequence shown here is derived from an EMBL/GenBank/DDBJ whole genome shotgun (WGS) entry which is preliminary data.</text>
</comment>
<evidence type="ECO:0000256" key="1">
    <source>
        <dbReference type="SAM" id="MobiDB-lite"/>
    </source>
</evidence>
<gene>
    <name evidence="3" type="ORF">GCM10020369_63160</name>
</gene>
<protein>
    <submittedName>
        <fullName evidence="3">Uncharacterized protein</fullName>
    </submittedName>
</protein>
<accession>A0ABP6T830</accession>
<organism evidence="3 4">
    <name type="scientific">Cryptosporangium minutisporangium</name>
    <dbReference type="NCBI Taxonomy" id="113569"/>
    <lineage>
        <taxon>Bacteria</taxon>
        <taxon>Bacillati</taxon>
        <taxon>Actinomycetota</taxon>
        <taxon>Actinomycetes</taxon>
        <taxon>Cryptosporangiales</taxon>
        <taxon>Cryptosporangiaceae</taxon>
        <taxon>Cryptosporangium</taxon>
    </lineage>
</organism>
<evidence type="ECO:0000313" key="3">
    <source>
        <dbReference type="EMBL" id="GAA3394299.1"/>
    </source>
</evidence>
<keyword evidence="4" id="KW-1185">Reference proteome</keyword>
<proteinExistence type="predicted"/>
<dbReference type="EMBL" id="BAAAYN010000044">
    <property type="protein sequence ID" value="GAA3394299.1"/>
    <property type="molecule type" value="Genomic_DNA"/>
</dbReference>
<keyword evidence="2" id="KW-0472">Membrane</keyword>